<evidence type="ECO:0000313" key="2">
    <source>
        <dbReference type="Proteomes" id="UP000193411"/>
    </source>
</evidence>
<sequence>MSVQVFKNLHRMLELMGIEGLPCVSKFLKRNVFVEQMPVDVPLSVYTFQVGNKTEVLHLPTIPALVRILFPNPLFAQHLIRYPRAVAHDAPIRHVMEAERVRDSPMFSTPMAQVPGQDGQPHVTVFAHDFVRTHHGDAPFAKVKSLYFQREDPIDQDAPIDRQRGSAHRNRTCCRPRRCRWPAAGRIVAHLVYNGDDVTLSITSVTHYVPHDQVRIAAVAVLPNANILGPLRAHQGAPAGQVAVGNLPDWRRLEVDVIVNT</sequence>
<accession>A0A1Y2HBN2</accession>
<organism evidence="1 2">
    <name type="scientific">Catenaria anguillulae PL171</name>
    <dbReference type="NCBI Taxonomy" id="765915"/>
    <lineage>
        <taxon>Eukaryota</taxon>
        <taxon>Fungi</taxon>
        <taxon>Fungi incertae sedis</taxon>
        <taxon>Blastocladiomycota</taxon>
        <taxon>Blastocladiomycetes</taxon>
        <taxon>Blastocladiales</taxon>
        <taxon>Catenariaceae</taxon>
        <taxon>Catenaria</taxon>
    </lineage>
</organism>
<protein>
    <submittedName>
        <fullName evidence="1">Uncharacterized protein</fullName>
    </submittedName>
</protein>
<gene>
    <name evidence="1" type="ORF">BCR44DRAFT_1441190</name>
</gene>
<comment type="caution">
    <text evidence="1">The sequence shown here is derived from an EMBL/GenBank/DDBJ whole genome shotgun (WGS) entry which is preliminary data.</text>
</comment>
<dbReference type="AlphaFoldDB" id="A0A1Y2HBN2"/>
<proteinExistence type="predicted"/>
<evidence type="ECO:0000313" key="1">
    <source>
        <dbReference type="EMBL" id="ORZ31997.1"/>
    </source>
</evidence>
<dbReference type="EMBL" id="MCFL01000052">
    <property type="protein sequence ID" value="ORZ31997.1"/>
    <property type="molecule type" value="Genomic_DNA"/>
</dbReference>
<keyword evidence="2" id="KW-1185">Reference proteome</keyword>
<name>A0A1Y2HBN2_9FUNG</name>
<dbReference type="Proteomes" id="UP000193411">
    <property type="component" value="Unassembled WGS sequence"/>
</dbReference>
<reference evidence="1 2" key="1">
    <citation type="submission" date="2016-07" db="EMBL/GenBank/DDBJ databases">
        <title>Pervasive Adenine N6-methylation of Active Genes in Fungi.</title>
        <authorList>
            <consortium name="DOE Joint Genome Institute"/>
            <person name="Mondo S.J."/>
            <person name="Dannebaum R.O."/>
            <person name="Kuo R.C."/>
            <person name="Labutti K."/>
            <person name="Haridas S."/>
            <person name="Kuo A."/>
            <person name="Salamov A."/>
            <person name="Ahrendt S.R."/>
            <person name="Lipzen A."/>
            <person name="Sullivan W."/>
            <person name="Andreopoulos W.B."/>
            <person name="Clum A."/>
            <person name="Lindquist E."/>
            <person name="Daum C."/>
            <person name="Ramamoorthy G.K."/>
            <person name="Gryganskyi A."/>
            <person name="Culley D."/>
            <person name="Magnuson J.K."/>
            <person name="James T.Y."/>
            <person name="O'Malley M.A."/>
            <person name="Stajich J.E."/>
            <person name="Spatafora J.W."/>
            <person name="Visel A."/>
            <person name="Grigoriev I.V."/>
        </authorList>
    </citation>
    <scope>NUCLEOTIDE SEQUENCE [LARGE SCALE GENOMIC DNA]</scope>
    <source>
        <strain evidence="1 2">PL171</strain>
    </source>
</reference>